<feature type="chain" id="PRO_5047047695" evidence="2">
    <location>
        <begin position="24"/>
        <end position="262"/>
    </location>
</feature>
<evidence type="ECO:0000256" key="1">
    <source>
        <dbReference type="PROSITE-ProRule" id="PRU01373"/>
    </source>
</evidence>
<feature type="domain" description="L,D-TPase catalytic" evidence="3">
    <location>
        <begin position="93"/>
        <end position="255"/>
    </location>
</feature>
<sequence>MFSRRTRLCAGIVGLAFALASCAPTDEAPDRHIAAPAQQPRVGDFAVPAQLDPGKPGAASADGNGTAATAIPGLGPETSAQIPAETSQVIVVSSEKASADSGELSFYEREDGVWEKRKTFPTHNGSNGWLADRREGDKTTPIGVFTLTDAGGYKKNPGTKLGYTQDDGLPASATAAYGEAYTRVFDYIVAIDYNRRLGTPPTDRTRPEGKEKGGGIWLHLDHESGTNGCVTLKENDLLWIMRTLDPKAQPRIAMGPVAELKR</sequence>
<dbReference type="PROSITE" id="PS52029">
    <property type="entry name" value="LD_TPASE"/>
    <property type="match status" value="1"/>
</dbReference>
<accession>A0ABP3C885</accession>
<comment type="caution">
    <text evidence="4">The sequence shown here is derived from an EMBL/GenBank/DDBJ whole genome shotgun (WGS) entry which is preliminary data.</text>
</comment>
<dbReference type="Pfam" id="PF03734">
    <property type="entry name" value="YkuD"/>
    <property type="match status" value="1"/>
</dbReference>
<reference evidence="4 5" key="1">
    <citation type="submission" date="2024-01" db="EMBL/GenBank/DDBJ databases">
        <title>Characterization of antibiotic resistant novel bacterial strains and their environmental applications.</title>
        <authorList>
            <person name="Manzoor S."/>
            <person name="Abbas S."/>
            <person name="Arshad M."/>
            <person name="Ahmed I."/>
        </authorList>
    </citation>
    <scope>NUCLEOTIDE SEQUENCE [LARGE SCALE GENOMIC DNA]</scope>
    <source>
        <strain evidence="4 5">NCCP-602</strain>
    </source>
</reference>
<gene>
    <name evidence="4" type="ORF">NCCP602_19530</name>
</gene>
<keyword evidence="5" id="KW-1185">Reference proteome</keyword>
<dbReference type="PANTHER" id="PTHR38589">
    <property type="entry name" value="BLR0621 PROTEIN"/>
    <property type="match status" value="1"/>
</dbReference>
<comment type="pathway">
    <text evidence="1">Cell wall biogenesis; peptidoglycan biosynthesis.</text>
</comment>
<feature type="signal peptide" evidence="2">
    <location>
        <begin position="1"/>
        <end position="23"/>
    </location>
</feature>
<keyword evidence="4" id="KW-0449">Lipoprotein</keyword>
<organism evidence="4 5">
    <name type="scientific">Brevibacterium metallidurans</name>
    <dbReference type="NCBI Taxonomy" id="1482676"/>
    <lineage>
        <taxon>Bacteria</taxon>
        <taxon>Bacillati</taxon>
        <taxon>Actinomycetota</taxon>
        <taxon>Actinomycetes</taxon>
        <taxon>Micrococcales</taxon>
        <taxon>Brevibacteriaceae</taxon>
        <taxon>Brevibacterium</taxon>
    </lineage>
</organism>
<dbReference type="PROSITE" id="PS51257">
    <property type="entry name" value="PROKAR_LIPOPROTEIN"/>
    <property type="match status" value="1"/>
</dbReference>
<evidence type="ECO:0000313" key="5">
    <source>
        <dbReference type="Proteomes" id="UP001498238"/>
    </source>
</evidence>
<dbReference type="EMBL" id="BAAAAF010000006">
    <property type="protein sequence ID" value="GAA0035992.1"/>
    <property type="molecule type" value="Genomic_DNA"/>
</dbReference>
<dbReference type="InterPro" id="IPR005490">
    <property type="entry name" value="LD_TPept_cat_dom"/>
</dbReference>
<keyword evidence="1" id="KW-0573">Peptidoglycan synthesis</keyword>
<evidence type="ECO:0000256" key="2">
    <source>
        <dbReference type="SAM" id="SignalP"/>
    </source>
</evidence>
<dbReference type="CDD" id="cd16913">
    <property type="entry name" value="YkuD_like"/>
    <property type="match status" value="1"/>
</dbReference>
<dbReference type="PANTHER" id="PTHR38589:SF1">
    <property type="entry name" value="BLR0621 PROTEIN"/>
    <property type="match status" value="1"/>
</dbReference>
<name>A0ABP3C885_9MICO</name>
<keyword evidence="1" id="KW-0961">Cell wall biogenesis/degradation</keyword>
<keyword evidence="1" id="KW-0133">Cell shape</keyword>
<protein>
    <submittedName>
        <fullName evidence="4">Lipoprotein</fullName>
    </submittedName>
</protein>
<proteinExistence type="predicted"/>
<feature type="active site" description="Proton donor/acceptor" evidence="1">
    <location>
        <position position="219"/>
    </location>
</feature>
<dbReference type="RefSeq" id="WP_339392825.1">
    <property type="nucleotide sequence ID" value="NZ_BAAAAF010000006.1"/>
</dbReference>
<evidence type="ECO:0000313" key="4">
    <source>
        <dbReference type="EMBL" id="GAA0035992.1"/>
    </source>
</evidence>
<evidence type="ECO:0000259" key="3">
    <source>
        <dbReference type="PROSITE" id="PS52029"/>
    </source>
</evidence>
<dbReference type="Proteomes" id="UP001498238">
    <property type="component" value="Unassembled WGS sequence"/>
</dbReference>
<feature type="active site" description="Nucleophile" evidence="1">
    <location>
        <position position="229"/>
    </location>
</feature>
<keyword evidence="2" id="KW-0732">Signal</keyword>